<gene>
    <name evidence="2" type="ORF">F5878DRAFT_674690</name>
</gene>
<sequence>DLPAIRKLGGFLSYSALKFCSYCNCTYDQIEALDYWTWIIRDSIQVRQQAEQYRTTLTKAGREELATQTGVRWTSLHRLPYYDPVRHLILGFMHNWLEGVLAHQLRTLWGLGRDEKVGENLAKIETEDEQYTETDISESADELAELRAESQEYNSSRSSTLSSESTPTPHNTPPPMDTQENDNTEDEDDPNDFNYNPENEAQSSLFFLTDDEIKAIHECIQNVQLPTWVDRPPINLGEKQHGKLKAHEILILFTVIFPLVFPVLWGKNTSTDKEQKLLDSYYQLTAATNIICSFQTSNSEAEKFTEFYVKYRKSIQILFDFAHSLPNHHFAMHNEALLKYWGPLAGLSEFPGERMNGMFQKVKTNRRIYDMGYTMLKKLLHFIQFTISTKEYQSTDSEHLKGLYNILQPPATSKSSTQLLLNDQECEAFLAKATPLSPQEYVVLLQYLNQIGRPYRAYTNMPHPEYSLVLPPAAKTLKEFTTFSSRIASIIANVLEL</sequence>
<evidence type="ECO:0000313" key="3">
    <source>
        <dbReference type="Proteomes" id="UP001163846"/>
    </source>
</evidence>
<proteinExistence type="predicted"/>
<protein>
    <submittedName>
        <fullName evidence="2">Uncharacterized protein</fullName>
    </submittedName>
</protein>
<feature type="compositionally biased region" description="Acidic residues" evidence="1">
    <location>
        <begin position="179"/>
        <end position="191"/>
    </location>
</feature>
<keyword evidence="3" id="KW-1185">Reference proteome</keyword>
<organism evidence="2 3">
    <name type="scientific">Lentinula raphanica</name>
    <dbReference type="NCBI Taxonomy" id="153919"/>
    <lineage>
        <taxon>Eukaryota</taxon>
        <taxon>Fungi</taxon>
        <taxon>Dikarya</taxon>
        <taxon>Basidiomycota</taxon>
        <taxon>Agaricomycotina</taxon>
        <taxon>Agaricomycetes</taxon>
        <taxon>Agaricomycetidae</taxon>
        <taxon>Agaricales</taxon>
        <taxon>Marasmiineae</taxon>
        <taxon>Omphalotaceae</taxon>
        <taxon>Lentinula</taxon>
    </lineage>
</organism>
<name>A0AA38NVR1_9AGAR</name>
<evidence type="ECO:0000256" key="1">
    <source>
        <dbReference type="SAM" id="MobiDB-lite"/>
    </source>
</evidence>
<feature type="region of interest" description="Disordered" evidence="1">
    <location>
        <begin position="142"/>
        <end position="198"/>
    </location>
</feature>
<reference evidence="2" key="1">
    <citation type="submission" date="2022-08" db="EMBL/GenBank/DDBJ databases">
        <authorList>
            <consortium name="DOE Joint Genome Institute"/>
            <person name="Min B."/>
            <person name="Riley R."/>
            <person name="Sierra-Patev S."/>
            <person name="Naranjo-Ortiz M."/>
            <person name="Looney B."/>
            <person name="Konkel Z."/>
            <person name="Slot J.C."/>
            <person name="Sakamoto Y."/>
            <person name="Steenwyk J.L."/>
            <person name="Rokas A."/>
            <person name="Carro J."/>
            <person name="Camarero S."/>
            <person name="Ferreira P."/>
            <person name="Molpeceres G."/>
            <person name="Ruiz-Duenas F.J."/>
            <person name="Serrano A."/>
            <person name="Henrissat B."/>
            <person name="Drula E."/>
            <person name="Hughes K.W."/>
            <person name="Mata J.L."/>
            <person name="Ishikawa N.K."/>
            <person name="Vargas-Isla R."/>
            <person name="Ushijima S."/>
            <person name="Smith C.A."/>
            <person name="Ahrendt S."/>
            <person name="Andreopoulos W."/>
            <person name="He G."/>
            <person name="Labutti K."/>
            <person name="Lipzen A."/>
            <person name="Ng V."/>
            <person name="Sandor L."/>
            <person name="Barry K."/>
            <person name="Martinez A.T."/>
            <person name="Xiao Y."/>
            <person name="Gibbons J.G."/>
            <person name="Terashima K."/>
            <person name="Hibbett D.S."/>
            <person name="Grigoriev I.V."/>
        </authorList>
    </citation>
    <scope>NUCLEOTIDE SEQUENCE</scope>
    <source>
        <strain evidence="2">TFB9207</strain>
    </source>
</reference>
<dbReference type="PANTHER" id="PTHR46579:SF1">
    <property type="entry name" value="F5_8 TYPE C DOMAIN-CONTAINING PROTEIN"/>
    <property type="match status" value="1"/>
</dbReference>
<comment type="caution">
    <text evidence="2">The sequence shown here is derived from an EMBL/GenBank/DDBJ whole genome shotgun (WGS) entry which is preliminary data.</text>
</comment>
<dbReference type="Proteomes" id="UP001163846">
    <property type="component" value="Unassembled WGS sequence"/>
</dbReference>
<accession>A0AA38NVR1</accession>
<evidence type="ECO:0000313" key="2">
    <source>
        <dbReference type="EMBL" id="KAJ3831515.1"/>
    </source>
</evidence>
<dbReference type="AlphaFoldDB" id="A0AA38NVR1"/>
<dbReference type="EMBL" id="MU807406">
    <property type="protein sequence ID" value="KAJ3831515.1"/>
    <property type="molecule type" value="Genomic_DNA"/>
</dbReference>
<feature type="non-terminal residue" evidence="2">
    <location>
        <position position="497"/>
    </location>
</feature>
<dbReference type="PANTHER" id="PTHR46579">
    <property type="entry name" value="F5/8 TYPE C DOMAIN-CONTAINING PROTEIN-RELATED"/>
    <property type="match status" value="1"/>
</dbReference>
<feature type="compositionally biased region" description="Low complexity" evidence="1">
    <location>
        <begin position="155"/>
        <end position="168"/>
    </location>
</feature>